<evidence type="ECO:0000259" key="5">
    <source>
        <dbReference type="Pfam" id="PF00710"/>
    </source>
</evidence>
<feature type="binding site" evidence="3">
    <location>
        <begin position="69"/>
        <end position="70"/>
    </location>
    <ligand>
        <name>substrate</name>
    </ligand>
</feature>
<dbReference type="GO" id="GO:0005930">
    <property type="term" value="C:axoneme"/>
    <property type="evidence" value="ECO:0007669"/>
    <property type="project" value="UniProtKB-SubCell"/>
</dbReference>
<evidence type="ECO:0000256" key="4">
    <source>
        <dbReference type="PROSITE-ProRule" id="PRU10100"/>
    </source>
</evidence>
<feature type="domain" description="L-asparaginase N-terminal" evidence="5">
    <location>
        <begin position="8"/>
        <end position="168"/>
    </location>
</feature>
<dbReference type="Pfam" id="PF00710">
    <property type="entry name" value="Asparaginase"/>
    <property type="match status" value="1"/>
</dbReference>
<dbReference type="InterPro" id="IPR040919">
    <property type="entry name" value="Asparaginase_C"/>
</dbReference>
<comment type="subcellular location">
    <subcellularLocation>
        <location evidence="1">Cytoplasm</location>
        <location evidence="1">Cytoskeleton</location>
        <location evidence="1">Cilium axoneme</location>
    </subcellularLocation>
</comment>
<dbReference type="InterPro" id="IPR027474">
    <property type="entry name" value="L-asparaginase_N"/>
</dbReference>
<dbReference type="SUPFAM" id="SSF53774">
    <property type="entry name" value="Glutaminase/Asparaginase"/>
    <property type="match status" value="1"/>
</dbReference>
<dbReference type="PROSITE" id="PS51732">
    <property type="entry name" value="ASN_GLN_ASE_3"/>
    <property type="match status" value="1"/>
</dbReference>
<evidence type="ECO:0000259" key="6">
    <source>
        <dbReference type="Pfam" id="PF17763"/>
    </source>
</evidence>
<dbReference type="Gene3D" id="3.40.50.1170">
    <property type="entry name" value="L-asparaginase, N-terminal domain"/>
    <property type="match status" value="1"/>
</dbReference>
<proteinExistence type="predicted"/>
<dbReference type="EMBL" id="CAJHUC010001625">
    <property type="protein sequence ID" value="CAD7701749.1"/>
    <property type="molecule type" value="Genomic_DNA"/>
</dbReference>
<dbReference type="InterPro" id="IPR032675">
    <property type="entry name" value="LRR_dom_sf"/>
</dbReference>
<dbReference type="SMART" id="SM00870">
    <property type="entry name" value="Asparaginase"/>
    <property type="match status" value="1"/>
</dbReference>
<dbReference type="OrthoDB" id="542841at2759"/>
<dbReference type="PANTHER" id="PTHR11707">
    <property type="entry name" value="L-ASPARAGINASE"/>
    <property type="match status" value="1"/>
</dbReference>
<dbReference type="AlphaFoldDB" id="A0A8S1JDM7"/>
<protein>
    <recommendedName>
        <fullName evidence="2">asparaginase</fullName>
        <ecNumber evidence="2">3.5.1.1</ecNumber>
    </recommendedName>
</protein>
<reference evidence="7" key="1">
    <citation type="submission" date="2020-12" db="EMBL/GenBank/DDBJ databases">
        <authorList>
            <person name="Iha C."/>
        </authorList>
    </citation>
    <scope>NUCLEOTIDE SEQUENCE</scope>
</reference>
<dbReference type="InterPro" id="IPR037152">
    <property type="entry name" value="L-asparaginase_N_sf"/>
</dbReference>
<evidence type="ECO:0000256" key="3">
    <source>
        <dbReference type="PIRSR" id="PIRSR001220-2"/>
    </source>
</evidence>
<dbReference type="Pfam" id="PF17763">
    <property type="entry name" value="Asparaginase_C"/>
    <property type="match status" value="1"/>
</dbReference>
<dbReference type="InterPro" id="IPR027473">
    <property type="entry name" value="L-asparaginase_C"/>
</dbReference>
<evidence type="ECO:0000256" key="1">
    <source>
        <dbReference type="ARBA" id="ARBA00004430"/>
    </source>
</evidence>
<dbReference type="InterPro" id="IPR027475">
    <property type="entry name" value="Asparaginase/glutaminase_AS2"/>
</dbReference>
<gene>
    <name evidence="7" type="ORF">OSTQU699_LOCUS7106</name>
</gene>
<feature type="domain" description="Asparaginase/glutaminase C-terminal" evidence="6">
    <location>
        <begin position="187"/>
        <end position="302"/>
    </location>
</feature>
<sequence length="806" mass="89326">MKGRPLQPDAYAAHMSDQVPELDELAEIESRIVCNVDSSDMSPEVWGELAAAINDARGHFDGVVIVHGTDTMAYTASALAFALEGLDLPVILTGAQRPLAALRTDARRNLADSVELAARGDIPEVGICFDGLLLRGCRTTKSNAQDYRAFESPTCAPLARLGVDINFGEHIRRPLVPFRCDPRFTDKVLALHVTPGLDPGVLEALLEHSEIEGIVLSVFGVGTVPTQVRALGPVLQRAVDAGIEVLAITPSAGAVNLGLYQNSKPLLDAGVIAGGRLSLEAATTKLMHAIALYSNRANRRDYLAWNVADEKQTEQRFRELFNAMMSAHEREPGAVEEEWLPYALEMLEGWPAGTREWGGYVWWNKELDRESFELRSHPLHALGQFLSLDDESVESFIGICHAPDVGVLRSLDFFAIDALTPEALEHGLEGLKRANLEHLGLGYSEIDEGCAKVLAEATHLRGLVSLDIAGSKLSWNQLKAMLSAPHFRGLRHLNFGDVPGDNYIKAGKQLELMELLPELVTTLAPHNAVPWYRMKSSWEEVEVPAEISVKERVKSALSVYSDEDDMYPFLGDPFCCFGGMVELEPEEFWREGLTWQQIYPRHDEIVANNDLDITSIHVAAIEKGALDHAFDEGGNLIATLTLRALGHHWLGVPKGREEESYGGDCFMQSLFASHGLYLEQGEDGLLRLEPEKHRYRSSLMRFWDACRLCTAWVGGWISDYVCTPWYEPLGGSDNDVRFRATAVWEEREHRFDRGGELHEPQPMLLVGDGVPLIRVLRGLGFEVSDGRWDIALTFTDSRHMPAVEGD</sequence>
<dbReference type="PANTHER" id="PTHR11707:SF28">
    <property type="entry name" value="60 KDA LYSOPHOSPHOLIPASE"/>
    <property type="match status" value="1"/>
</dbReference>
<dbReference type="PIRSF" id="PIRSF500176">
    <property type="entry name" value="L_ASNase"/>
    <property type="match status" value="1"/>
</dbReference>
<evidence type="ECO:0000313" key="8">
    <source>
        <dbReference type="Proteomes" id="UP000708148"/>
    </source>
</evidence>
<dbReference type="GO" id="GO:0004067">
    <property type="term" value="F:asparaginase activity"/>
    <property type="evidence" value="ECO:0007669"/>
    <property type="project" value="UniProtKB-UniRule"/>
</dbReference>
<dbReference type="SUPFAM" id="SSF52047">
    <property type="entry name" value="RNI-like"/>
    <property type="match status" value="1"/>
</dbReference>
<evidence type="ECO:0000313" key="7">
    <source>
        <dbReference type="EMBL" id="CAD7701749.1"/>
    </source>
</evidence>
<dbReference type="CDD" id="cd08963">
    <property type="entry name" value="L-asparaginase_I"/>
    <property type="match status" value="1"/>
</dbReference>
<dbReference type="Gene3D" id="3.40.50.40">
    <property type="match status" value="1"/>
</dbReference>
<feature type="binding site" evidence="3">
    <location>
        <position position="38"/>
    </location>
    <ligand>
        <name>substrate</name>
    </ligand>
</feature>
<dbReference type="PIRSF" id="PIRSF001220">
    <property type="entry name" value="L-ASNase_gatD"/>
    <property type="match status" value="1"/>
</dbReference>
<evidence type="ECO:0000256" key="2">
    <source>
        <dbReference type="ARBA" id="ARBA00012920"/>
    </source>
</evidence>
<dbReference type="InterPro" id="IPR006034">
    <property type="entry name" value="Asparaginase/glutaminase-like"/>
</dbReference>
<feature type="active site" evidence="4">
    <location>
        <position position="69"/>
    </location>
</feature>
<keyword evidence="8" id="KW-1185">Reference proteome</keyword>
<dbReference type="InterPro" id="IPR041725">
    <property type="entry name" value="L-asparaginase_I"/>
</dbReference>
<organism evidence="7 8">
    <name type="scientific">Ostreobium quekettii</name>
    <dbReference type="NCBI Taxonomy" id="121088"/>
    <lineage>
        <taxon>Eukaryota</taxon>
        <taxon>Viridiplantae</taxon>
        <taxon>Chlorophyta</taxon>
        <taxon>core chlorophytes</taxon>
        <taxon>Ulvophyceae</taxon>
        <taxon>TCBD clade</taxon>
        <taxon>Bryopsidales</taxon>
        <taxon>Ostreobineae</taxon>
        <taxon>Ostreobiaceae</taxon>
        <taxon>Ostreobium</taxon>
    </lineage>
</organism>
<name>A0A8S1JDM7_9CHLO</name>
<dbReference type="PROSITE" id="PS00917">
    <property type="entry name" value="ASN_GLN_ASE_2"/>
    <property type="match status" value="1"/>
</dbReference>
<dbReference type="Proteomes" id="UP000708148">
    <property type="component" value="Unassembled WGS sequence"/>
</dbReference>
<dbReference type="GO" id="GO:0009066">
    <property type="term" value="P:aspartate family amino acid metabolic process"/>
    <property type="evidence" value="ECO:0007669"/>
    <property type="project" value="UniProtKB-ARBA"/>
</dbReference>
<comment type="caution">
    <text evidence="7">The sequence shown here is derived from an EMBL/GenBank/DDBJ whole genome shotgun (WGS) entry which is preliminary data.</text>
</comment>
<accession>A0A8S1JDM7</accession>
<dbReference type="InterPro" id="IPR036152">
    <property type="entry name" value="Asp/glu_Ase-like_sf"/>
</dbReference>
<dbReference type="EC" id="3.5.1.1" evidence="2"/>
<dbReference type="Gene3D" id="3.80.10.10">
    <property type="entry name" value="Ribonuclease Inhibitor"/>
    <property type="match status" value="1"/>
</dbReference>